<dbReference type="FunFam" id="2.160.10.10:FF:000008">
    <property type="entry name" value="Maltose O-acetyltransferase"/>
    <property type="match status" value="1"/>
</dbReference>
<dbReference type="GO" id="GO:0016413">
    <property type="term" value="F:O-acetyltransferase activity"/>
    <property type="evidence" value="ECO:0007669"/>
    <property type="project" value="UniProtKB-ARBA"/>
</dbReference>
<evidence type="ECO:0000256" key="1">
    <source>
        <dbReference type="ARBA" id="ARBA00007274"/>
    </source>
</evidence>
<dbReference type="Gene3D" id="2.160.10.10">
    <property type="entry name" value="Hexapeptide repeat proteins"/>
    <property type="match status" value="1"/>
</dbReference>
<dbReference type="PANTHER" id="PTHR23416:SF23">
    <property type="entry name" value="ACETYLTRANSFERASE C18B11.09C-RELATED"/>
    <property type="match status" value="1"/>
</dbReference>
<evidence type="ECO:0000313" key="6">
    <source>
        <dbReference type="EMBL" id="CAP53586.1"/>
    </source>
</evidence>
<dbReference type="InterPro" id="IPR024688">
    <property type="entry name" value="Mac_dom"/>
</dbReference>
<sequence>MKAHSPMCTEKQKMLAGELYNAADAQLQADQAAAAQWMARYNAAAQQPAAQRHALLVERLAEVGAGAVIRPPFHCDYGYNIRLGAGVFLNFNCVILDVCEVSIGDGTQIGPAVQFYAADHPRDATDRASGLEFGRPIHVGRNVWIGGGAIILPGVRIGDDALIGAGAVVTRDVPAGATAVGNPARVRMARTDPQATPTD</sequence>
<name>B0RYQ0_XANCB</name>
<dbReference type="Pfam" id="PF00132">
    <property type="entry name" value="Hexapep"/>
    <property type="match status" value="1"/>
</dbReference>
<dbReference type="HOGENOM" id="CLU_051638_3_0_6"/>
<dbReference type="PANTHER" id="PTHR23416">
    <property type="entry name" value="SIALIC ACID SYNTHASE-RELATED"/>
    <property type="match status" value="1"/>
</dbReference>
<dbReference type="GO" id="GO:0005829">
    <property type="term" value="C:cytosol"/>
    <property type="evidence" value="ECO:0007669"/>
    <property type="project" value="TreeGrafter"/>
</dbReference>
<dbReference type="SMART" id="SM01266">
    <property type="entry name" value="Mac"/>
    <property type="match status" value="1"/>
</dbReference>
<dbReference type="InterPro" id="IPR051159">
    <property type="entry name" value="Hexapeptide_acetyltransf"/>
</dbReference>
<gene>
    <name evidence="6" type="ORF">XCCB100_4217</name>
</gene>
<evidence type="ECO:0000256" key="3">
    <source>
        <dbReference type="ARBA" id="ARBA00022737"/>
    </source>
</evidence>
<keyword evidence="3" id="KW-0677">Repeat</keyword>
<protein>
    <submittedName>
        <fullName evidence="6">Acetyltransferase, CysE/LacA/LpxA/NodL family</fullName>
    </submittedName>
</protein>
<evidence type="ECO:0000256" key="4">
    <source>
        <dbReference type="ARBA" id="ARBA00023315"/>
    </source>
</evidence>
<dbReference type="EMBL" id="AM920689">
    <property type="protein sequence ID" value="CAP53586.1"/>
    <property type="molecule type" value="Genomic_DNA"/>
</dbReference>
<dbReference type="SUPFAM" id="SSF51161">
    <property type="entry name" value="Trimeric LpxA-like enzymes"/>
    <property type="match status" value="1"/>
</dbReference>
<organism evidence="6 7">
    <name type="scientific">Xanthomonas campestris pv. campestris (strain B100)</name>
    <dbReference type="NCBI Taxonomy" id="509169"/>
    <lineage>
        <taxon>Bacteria</taxon>
        <taxon>Pseudomonadati</taxon>
        <taxon>Pseudomonadota</taxon>
        <taxon>Gammaproteobacteria</taxon>
        <taxon>Lysobacterales</taxon>
        <taxon>Lysobacteraceae</taxon>
        <taxon>Xanthomonas</taxon>
    </lineage>
</organism>
<dbReference type="Pfam" id="PF12464">
    <property type="entry name" value="Mac"/>
    <property type="match status" value="1"/>
</dbReference>
<evidence type="ECO:0000313" key="7">
    <source>
        <dbReference type="Proteomes" id="UP000001188"/>
    </source>
</evidence>
<dbReference type="KEGG" id="xca:xcc-b100_4217"/>
<comment type="similarity">
    <text evidence="1">Belongs to the transferase hexapeptide repeat family.</text>
</comment>
<dbReference type="InterPro" id="IPR001451">
    <property type="entry name" value="Hexapep"/>
</dbReference>
<evidence type="ECO:0000256" key="2">
    <source>
        <dbReference type="ARBA" id="ARBA00022679"/>
    </source>
</evidence>
<reference evidence="6 7" key="1">
    <citation type="journal article" date="2008" name="J. Biotechnol.">
        <title>The genome of Xanthomonas campestris pv. campestris B100 and its use for the reconstruction of metabolic pathways involved in xanthan biosynthesis.</title>
        <authorList>
            <person name="Vorholter F.J."/>
            <person name="Schneiker S."/>
            <person name="Goesmann A."/>
            <person name="Krause L."/>
            <person name="Bekel T."/>
            <person name="Kaiser O."/>
            <person name="Linke B."/>
            <person name="Patschkowski T."/>
            <person name="Ruckert C."/>
            <person name="Schmid J."/>
            <person name="Sidhu V.K."/>
            <person name="Sieber V."/>
            <person name="Tauch A."/>
            <person name="Watt S.A."/>
            <person name="Weisshaar B."/>
            <person name="Becker A."/>
            <person name="Niehaus K."/>
            <person name="Puhler A."/>
        </authorList>
    </citation>
    <scope>NUCLEOTIDE SEQUENCE [LARGE SCALE GENOMIC DNA]</scope>
    <source>
        <strain evidence="6 7">B100</strain>
    </source>
</reference>
<keyword evidence="4" id="KW-0012">Acyltransferase</keyword>
<dbReference type="CDD" id="cd03357">
    <property type="entry name" value="LbH_MAT_GAT"/>
    <property type="match status" value="1"/>
</dbReference>
<evidence type="ECO:0000259" key="5">
    <source>
        <dbReference type="SMART" id="SM01266"/>
    </source>
</evidence>
<dbReference type="AlphaFoldDB" id="B0RYQ0"/>
<keyword evidence="2" id="KW-0808">Transferase</keyword>
<feature type="domain" description="Maltose/galactoside acetyltransferase" evidence="5">
    <location>
        <begin position="11"/>
        <end position="65"/>
    </location>
</feature>
<dbReference type="InterPro" id="IPR011004">
    <property type="entry name" value="Trimer_LpxA-like_sf"/>
</dbReference>
<accession>B0RYQ0</accession>
<dbReference type="PROSITE" id="PS00101">
    <property type="entry name" value="HEXAPEP_TRANSFERASES"/>
    <property type="match status" value="1"/>
</dbReference>
<proteinExistence type="inferred from homology"/>
<dbReference type="Proteomes" id="UP000001188">
    <property type="component" value="Chromosome"/>
</dbReference>
<dbReference type="InterPro" id="IPR018357">
    <property type="entry name" value="Hexapep_transf_CS"/>
</dbReference>